<dbReference type="Proteomes" id="UP001370490">
    <property type="component" value="Unassembled WGS sequence"/>
</dbReference>
<dbReference type="PANTHER" id="PTHR33883">
    <property type="entry name" value="WPP DOMAIN-ASSOCIATED PROTEIN"/>
    <property type="match status" value="1"/>
</dbReference>
<name>A0AAN8ZBS7_9MAGN</name>
<dbReference type="InterPro" id="IPR037490">
    <property type="entry name" value="WAP"/>
</dbReference>
<protein>
    <recommendedName>
        <fullName evidence="5">WPP domain-associated protein</fullName>
    </recommendedName>
</protein>
<evidence type="ECO:0000313" key="4">
    <source>
        <dbReference type="Proteomes" id="UP001370490"/>
    </source>
</evidence>
<feature type="coiled-coil region" evidence="1">
    <location>
        <begin position="763"/>
        <end position="793"/>
    </location>
</feature>
<organism evidence="3 4">
    <name type="scientific">Dillenia turbinata</name>
    <dbReference type="NCBI Taxonomy" id="194707"/>
    <lineage>
        <taxon>Eukaryota</taxon>
        <taxon>Viridiplantae</taxon>
        <taxon>Streptophyta</taxon>
        <taxon>Embryophyta</taxon>
        <taxon>Tracheophyta</taxon>
        <taxon>Spermatophyta</taxon>
        <taxon>Magnoliopsida</taxon>
        <taxon>eudicotyledons</taxon>
        <taxon>Gunneridae</taxon>
        <taxon>Pentapetalae</taxon>
        <taxon>Dilleniales</taxon>
        <taxon>Dilleniaceae</taxon>
        <taxon>Dillenia</taxon>
    </lineage>
</organism>
<evidence type="ECO:0000256" key="2">
    <source>
        <dbReference type="SAM" id="MobiDB-lite"/>
    </source>
</evidence>
<feature type="coiled-coil region" evidence="1">
    <location>
        <begin position="570"/>
        <end position="656"/>
    </location>
</feature>
<sequence length="815" mass="93234">MESLEAKTVADKYSDGCIQRSVSVEGNEDRRQLLFDDFESFFNDIEDHLTISRMVSDSVVKGMVNATAQDAAEKIATKESEVAQLKEQLCFYSGGPDLNVQQLGSLMNCQPNIAVSKLPSNIHAEHATLMKSLGCLRLGAVEQLKKLKNDIDNIRSSSPVRRVSSSAEMVGLGGILQGKVYEKWEDVDKSIDNLNVLLDTVYKHVDDIGYLSKLSLHEWQQDQDFQGEIEAIVVQTPMQGLCEEFEEKMWEKNSHFCGIESVNWAERMNELSSVRQELYAVLKSLSVPEYGQLASHVSYESGEEVNNTKKSDHLQQKNSSHQSKIIVPENLDAAQLKHMKHDELKEKEFEALKKRVTDVTVKLDDILTEREKFPKSGKCSESLKSLKDRLEALLLENHHLRNVLADKKKDVKCLSSQVSDASEKMLEYSLSEVKLLKTIHNLKCTLEDKQMESLISEEVYKCILKEVTDQFRFGAEELVMESTLIHDVYGIILKDATFQDSEASSRYHVEDSELEVMIMQGLCEVFFGEVVKEAGEKINNLEMMYITENKLRSSLEAKASEQERSLQFEVEESKRIKQEALLLAAKLEEEENLALKLASEVRKEKERFELASQELDNLREIVQQQRMSNAKNKIEYEEVKNKLAEALEQIDKNKAELCQSNLKLTQAKKDLMESDEKRMILHCSLLEKEKSLSVLEAREKEHRKQFESILRVMQGLLGSATDFESRLSELMEMNNLRLVNSTCQLSLLIKKANRLRRTGLLYKQRLERRCDDLQKAEREVDHLGDEVDALLSLLEKILIAIDHYSPVLQHYPGVR</sequence>
<evidence type="ECO:0000313" key="3">
    <source>
        <dbReference type="EMBL" id="KAK6932057.1"/>
    </source>
</evidence>
<evidence type="ECO:0008006" key="5">
    <source>
        <dbReference type="Google" id="ProtNLM"/>
    </source>
</evidence>
<gene>
    <name evidence="3" type="ORF">RJ641_001681</name>
</gene>
<proteinExistence type="predicted"/>
<dbReference type="EMBL" id="JBAMMX010000010">
    <property type="protein sequence ID" value="KAK6932057.1"/>
    <property type="molecule type" value="Genomic_DNA"/>
</dbReference>
<dbReference type="AlphaFoldDB" id="A0AAN8ZBS7"/>
<reference evidence="3 4" key="1">
    <citation type="submission" date="2023-12" db="EMBL/GenBank/DDBJ databases">
        <title>A high-quality genome assembly for Dillenia turbinata (Dilleniales).</title>
        <authorList>
            <person name="Chanderbali A."/>
        </authorList>
    </citation>
    <scope>NUCLEOTIDE SEQUENCE [LARGE SCALE GENOMIC DNA]</scope>
    <source>
        <strain evidence="3">LSX21</strain>
        <tissue evidence="3">Leaf</tissue>
    </source>
</reference>
<keyword evidence="1" id="KW-0175">Coiled coil</keyword>
<keyword evidence="4" id="KW-1185">Reference proteome</keyword>
<feature type="compositionally biased region" description="Basic and acidic residues" evidence="2">
    <location>
        <begin position="306"/>
        <end position="315"/>
    </location>
</feature>
<dbReference type="PANTHER" id="PTHR33883:SF10">
    <property type="entry name" value="WPP DOMAIN-ASSOCIATED PROTEIN"/>
    <property type="match status" value="1"/>
</dbReference>
<accession>A0AAN8ZBS7</accession>
<feature type="region of interest" description="Disordered" evidence="2">
    <location>
        <begin position="302"/>
        <end position="322"/>
    </location>
</feature>
<comment type="caution">
    <text evidence="3">The sequence shown here is derived from an EMBL/GenBank/DDBJ whole genome shotgun (WGS) entry which is preliminary data.</text>
</comment>
<evidence type="ECO:0000256" key="1">
    <source>
        <dbReference type="SAM" id="Coils"/>
    </source>
</evidence>